<dbReference type="Gene3D" id="3.40.1360.10">
    <property type="match status" value="1"/>
</dbReference>
<accession>A0A380AJG7</accession>
<dbReference type="Pfam" id="PF23947">
    <property type="entry name" value="DUF7281"/>
    <property type="match status" value="1"/>
</dbReference>
<dbReference type="EMBL" id="UGYV01000001">
    <property type="protein sequence ID" value="SUI81790.1"/>
    <property type="molecule type" value="Genomic_DNA"/>
</dbReference>
<sequence>MARLGQQQLQLLESAFIKRAPKVKLTANWRAIYRELEVGELDESEKHLCFAPRDFELLRQGVLALMGLDLRGLDFNVDRMTMSAKSHDEKLANIRPEAEYLLLKFLGFTSPPLAICALTSLRVPIDEAQDYCRTLTVSAILVVENLDVFDVIQQARLPADLTNLMVVYRGSGHHSPIGVQHFLQVMAGQTPIIAFTDFDPAGLQIAHTLTGVTHCVVPQLALSAPAQLLAIAQINSSSDFDKQAKQAKYLQHADLHNWQKFACWISQHRLSIKQQHLLAHELELVLVPYI</sequence>
<evidence type="ECO:0000313" key="3">
    <source>
        <dbReference type="Proteomes" id="UP000255061"/>
    </source>
</evidence>
<reference evidence="2 3" key="1">
    <citation type="submission" date="2018-06" db="EMBL/GenBank/DDBJ databases">
        <authorList>
            <consortium name="Pathogen Informatics"/>
            <person name="Doyle S."/>
        </authorList>
    </citation>
    <scope>NUCLEOTIDE SEQUENCE [LARGE SCALE GENOMIC DNA]</scope>
    <source>
        <strain evidence="2 3">NCTC10736</strain>
    </source>
</reference>
<dbReference type="GO" id="GO:0003677">
    <property type="term" value="F:DNA binding"/>
    <property type="evidence" value="ECO:0007669"/>
    <property type="project" value="InterPro"/>
</dbReference>
<proteinExistence type="predicted"/>
<gene>
    <name evidence="2" type="ORF">NCTC10736_02480</name>
</gene>
<dbReference type="InterPro" id="IPR055705">
    <property type="entry name" value="DUF7281"/>
</dbReference>
<name>A0A380AJG7_9GAMM</name>
<dbReference type="RefSeq" id="WP_115406362.1">
    <property type="nucleotide sequence ID" value="NZ_UGYV01000001.1"/>
</dbReference>
<dbReference type="InterPro" id="IPR036078">
    <property type="entry name" value="Spo11/TopoVI_A_sf"/>
</dbReference>
<feature type="domain" description="DUF7281" evidence="1">
    <location>
        <begin position="116"/>
        <end position="284"/>
    </location>
</feature>
<evidence type="ECO:0000313" key="2">
    <source>
        <dbReference type="EMBL" id="SUI81790.1"/>
    </source>
</evidence>
<dbReference type="Proteomes" id="UP000255061">
    <property type="component" value="Unassembled WGS sequence"/>
</dbReference>
<evidence type="ECO:0000259" key="1">
    <source>
        <dbReference type="Pfam" id="PF23947"/>
    </source>
</evidence>
<dbReference type="SUPFAM" id="SSF56726">
    <property type="entry name" value="DNA topoisomerase IV, alpha subunit"/>
    <property type="match status" value="1"/>
</dbReference>
<dbReference type="AlphaFoldDB" id="A0A380AJG7"/>
<organism evidence="2 3">
    <name type="scientific">Shewanella morhuae</name>
    <dbReference type="NCBI Taxonomy" id="365591"/>
    <lineage>
        <taxon>Bacteria</taxon>
        <taxon>Pseudomonadati</taxon>
        <taxon>Pseudomonadota</taxon>
        <taxon>Gammaproteobacteria</taxon>
        <taxon>Alteromonadales</taxon>
        <taxon>Shewanellaceae</taxon>
        <taxon>Shewanella</taxon>
    </lineage>
</organism>
<protein>
    <recommendedName>
        <fullName evidence="1">DUF7281 domain-containing protein</fullName>
    </recommendedName>
</protein>
<dbReference type="GO" id="GO:0005694">
    <property type="term" value="C:chromosome"/>
    <property type="evidence" value="ECO:0007669"/>
    <property type="project" value="InterPro"/>
</dbReference>